<organism evidence="1 2">
    <name type="scientific">Alkalispirillum mobile</name>
    <dbReference type="NCBI Taxonomy" id="85925"/>
    <lineage>
        <taxon>Bacteria</taxon>
        <taxon>Pseudomonadati</taxon>
        <taxon>Pseudomonadota</taxon>
        <taxon>Gammaproteobacteria</taxon>
        <taxon>Chromatiales</taxon>
        <taxon>Ectothiorhodospiraceae</taxon>
        <taxon>Alkalispirillum</taxon>
    </lineage>
</organism>
<dbReference type="InterPro" id="IPR010743">
    <property type="entry name" value="Methionine_synth_MetW"/>
</dbReference>
<dbReference type="Pfam" id="PF07021">
    <property type="entry name" value="MetW"/>
    <property type="match status" value="1"/>
</dbReference>
<keyword evidence="2" id="KW-1185">Reference proteome</keyword>
<dbReference type="Gene3D" id="3.40.50.150">
    <property type="entry name" value="Vaccinia Virus protein VP39"/>
    <property type="match status" value="1"/>
</dbReference>
<name>A0A498CDN1_9GAMM</name>
<accession>A0A498CDN1</accession>
<gene>
    <name evidence="1" type="ORF">DFR31_1346</name>
</gene>
<comment type="caution">
    <text evidence="1">The sequence shown here is derived from an EMBL/GenBank/DDBJ whole genome shotgun (WGS) entry which is preliminary data.</text>
</comment>
<dbReference type="OrthoDB" id="9792690at2"/>
<dbReference type="Proteomes" id="UP000275461">
    <property type="component" value="Unassembled WGS sequence"/>
</dbReference>
<dbReference type="InterPro" id="IPR029063">
    <property type="entry name" value="SAM-dependent_MTases_sf"/>
</dbReference>
<proteinExistence type="predicted"/>
<evidence type="ECO:0000313" key="1">
    <source>
        <dbReference type="EMBL" id="RLK51410.1"/>
    </source>
</evidence>
<dbReference type="EMBL" id="RCDA01000001">
    <property type="protein sequence ID" value="RLK51410.1"/>
    <property type="molecule type" value="Genomic_DNA"/>
</dbReference>
<reference evidence="1 2" key="1">
    <citation type="submission" date="2018-10" db="EMBL/GenBank/DDBJ databases">
        <title>Genomic Encyclopedia of Type Strains, Phase IV (KMG-IV): sequencing the most valuable type-strain genomes for metagenomic binning, comparative biology and taxonomic classification.</title>
        <authorList>
            <person name="Goeker M."/>
        </authorList>
    </citation>
    <scope>NUCLEOTIDE SEQUENCE [LARGE SCALE GENOMIC DNA]</scope>
    <source>
        <strain evidence="1 2">DSM 12769</strain>
    </source>
</reference>
<dbReference type="RefSeq" id="WP_121441825.1">
    <property type="nucleotide sequence ID" value="NZ_RCDA01000001.1"/>
</dbReference>
<dbReference type="AlphaFoldDB" id="A0A498CDN1"/>
<dbReference type="NCBIfam" id="TIGR02081">
    <property type="entry name" value="metW"/>
    <property type="match status" value="1"/>
</dbReference>
<dbReference type="SUPFAM" id="SSF53335">
    <property type="entry name" value="S-adenosyl-L-methionine-dependent methyltransferases"/>
    <property type="match status" value="1"/>
</dbReference>
<evidence type="ECO:0000313" key="2">
    <source>
        <dbReference type="Proteomes" id="UP000275461"/>
    </source>
</evidence>
<sequence length="202" mass="23042">MSALRPDLAIISEWIAPGSRILDLGCGDGTLLAHLHAERQVTGYGLEIKPKRIVSCLEKGVNVIQADLDKGLSDFKDQAFDYVLMSQTLQAVHYPDELLQEMLRVGREGIVTFPNFGNWRMRLYLGFNGRMPMSRTLPHTWYNTPNIHLCTVRDFEALCAERGIDILERHVTDQSMRDNLLMRRLPNLFGDVALYRIRKAGQ</sequence>
<protein>
    <submittedName>
        <fullName evidence="1">Methionine biosynthesis protein MetW</fullName>
    </submittedName>
</protein>
<dbReference type="CDD" id="cd02440">
    <property type="entry name" value="AdoMet_MTases"/>
    <property type="match status" value="1"/>
</dbReference>